<comment type="caution">
    <text evidence="2">The sequence shown here is derived from an EMBL/GenBank/DDBJ whole genome shotgun (WGS) entry which is preliminary data.</text>
</comment>
<reference evidence="2" key="1">
    <citation type="submission" date="2021-06" db="EMBL/GenBank/DDBJ databases">
        <authorList>
            <person name="Hodson N. C."/>
            <person name="Mongue J. A."/>
            <person name="Jaron S. K."/>
        </authorList>
    </citation>
    <scope>NUCLEOTIDE SEQUENCE</scope>
</reference>
<dbReference type="PANTHER" id="PTHR45774">
    <property type="entry name" value="BTB/POZ DOMAIN-CONTAINING"/>
    <property type="match status" value="1"/>
</dbReference>
<feature type="domain" description="BACK" evidence="1">
    <location>
        <begin position="10"/>
        <end position="114"/>
    </location>
</feature>
<organism evidence="2 3">
    <name type="scientific">Allacma fusca</name>
    <dbReference type="NCBI Taxonomy" id="39272"/>
    <lineage>
        <taxon>Eukaryota</taxon>
        <taxon>Metazoa</taxon>
        <taxon>Ecdysozoa</taxon>
        <taxon>Arthropoda</taxon>
        <taxon>Hexapoda</taxon>
        <taxon>Collembola</taxon>
        <taxon>Symphypleona</taxon>
        <taxon>Sminthuridae</taxon>
        <taxon>Allacma</taxon>
    </lineage>
</organism>
<evidence type="ECO:0000313" key="3">
    <source>
        <dbReference type="Proteomes" id="UP000708208"/>
    </source>
</evidence>
<dbReference type="SMART" id="SM00875">
    <property type="entry name" value="BACK"/>
    <property type="match status" value="1"/>
</dbReference>
<dbReference type="EMBL" id="CAJVCH010479207">
    <property type="protein sequence ID" value="CAG7820465.1"/>
    <property type="molecule type" value="Genomic_DNA"/>
</dbReference>
<dbReference type="Pfam" id="PF07707">
    <property type="entry name" value="BACK"/>
    <property type="match status" value="1"/>
</dbReference>
<dbReference type="GO" id="GO:0022008">
    <property type="term" value="P:neurogenesis"/>
    <property type="evidence" value="ECO:0007669"/>
    <property type="project" value="TreeGrafter"/>
</dbReference>
<gene>
    <name evidence="2" type="ORF">AFUS01_LOCUS30855</name>
</gene>
<feature type="non-terminal residue" evidence="2">
    <location>
        <position position="1"/>
    </location>
</feature>
<dbReference type="OrthoDB" id="7783759at2759"/>
<sequence length="137" mass="16044">MSEDIQLKDAFETFKIARRYSLQNLMDQAGELLARNFEVLSKQPNFRDIDEETLMYLLKRHDLLLPELKLFNIILRWASDSMEENSSYSDVLKNIIPLIRFPLMTAQEFATFVSSTQILPQKDVIDLFLYFNSDGTI</sequence>
<feature type="non-terminal residue" evidence="2">
    <location>
        <position position="137"/>
    </location>
</feature>
<evidence type="ECO:0000259" key="1">
    <source>
        <dbReference type="SMART" id="SM00875"/>
    </source>
</evidence>
<evidence type="ECO:0000313" key="2">
    <source>
        <dbReference type="EMBL" id="CAG7820465.1"/>
    </source>
</evidence>
<dbReference type="AlphaFoldDB" id="A0A8J2PMV2"/>
<name>A0A8J2PMV2_9HEXA</name>
<proteinExistence type="predicted"/>
<accession>A0A8J2PMV2</accession>
<dbReference type="PANTHER" id="PTHR45774:SF3">
    <property type="entry name" value="BTB (POZ) DOMAIN-CONTAINING 2B-RELATED"/>
    <property type="match status" value="1"/>
</dbReference>
<protein>
    <recommendedName>
        <fullName evidence="1">BACK domain-containing protein</fullName>
    </recommendedName>
</protein>
<dbReference type="GO" id="GO:0005829">
    <property type="term" value="C:cytosol"/>
    <property type="evidence" value="ECO:0007669"/>
    <property type="project" value="TreeGrafter"/>
</dbReference>
<dbReference type="Proteomes" id="UP000708208">
    <property type="component" value="Unassembled WGS sequence"/>
</dbReference>
<dbReference type="InterPro" id="IPR011705">
    <property type="entry name" value="BACK"/>
</dbReference>
<keyword evidence="3" id="KW-1185">Reference proteome</keyword>